<keyword evidence="1 2" id="KW-0238">DNA-binding</keyword>
<dbReference type="InterPro" id="IPR009057">
    <property type="entry name" value="Homeodomain-like_sf"/>
</dbReference>
<dbReference type="EMBL" id="JACCAC010000001">
    <property type="protein sequence ID" value="NYG56925.1"/>
    <property type="molecule type" value="Genomic_DNA"/>
</dbReference>
<evidence type="ECO:0000313" key="5">
    <source>
        <dbReference type="Proteomes" id="UP000544110"/>
    </source>
</evidence>
<evidence type="ECO:0000256" key="2">
    <source>
        <dbReference type="PROSITE-ProRule" id="PRU00335"/>
    </source>
</evidence>
<dbReference type="SUPFAM" id="SSF46689">
    <property type="entry name" value="Homeodomain-like"/>
    <property type="match status" value="1"/>
</dbReference>
<dbReference type="PRINTS" id="PR00455">
    <property type="entry name" value="HTHTETR"/>
</dbReference>
<accession>A0A7Y9UVF5</accession>
<dbReference type="Gene3D" id="1.10.357.10">
    <property type="entry name" value="Tetracycline Repressor, domain 2"/>
    <property type="match status" value="1"/>
</dbReference>
<dbReference type="InterPro" id="IPR001647">
    <property type="entry name" value="HTH_TetR"/>
</dbReference>
<sequence length="206" mass="21882">MGGSGSEEPREPVGRADAARSRLAQAAVEAFAARGFHGTTTRDIAAAAGMSPAALYVHHRSKESLLFALSLEGHRRTLALVEAAATSPGGVVERLGRLVADFVRHHAVNNTSARVVNYELAALAPEHLDEITALRHRIEQVVVALVTEGVAAGELSTPDPRMSAAAVTSLGIDVARWFRRGEGWAPDEVADHYRLLVLRMLGADPG</sequence>
<dbReference type="PANTHER" id="PTHR30055">
    <property type="entry name" value="HTH-TYPE TRANSCRIPTIONAL REGULATOR RUTR"/>
    <property type="match status" value="1"/>
</dbReference>
<proteinExistence type="predicted"/>
<dbReference type="GO" id="GO:0000976">
    <property type="term" value="F:transcription cis-regulatory region binding"/>
    <property type="evidence" value="ECO:0007669"/>
    <property type="project" value="TreeGrafter"/>
</dbReference>
<dbReference type="GO" id="GO:0003700">
    <property type="term" value="F:DNA-binding transcription factor activity"/>
    <property type="evidence" value="ECO:0007669"/>
    <property type="project" value="TreeGrafter"/>
</dbReference>
<evidence type="ECO:0000259" key="3">
    <source>
        <dbReference type="PROSITE" id="PS50977"/>
    </source>
</evidence>
<name>A0A7Y9UVF5_9ACTN</name>
<dbReference type="InterPro" id="IPR050109">
    <property type="entry name" value="HTH-type_TetR-like_transc_reg"/>
</dbReference>
<feature type="DNA-binding region" description="H-T-H motif" evidence="2">
    <location>
        <begin position="40"/>
        <end position="59"/>
    </location>
</feature>
<dbReference type="Proteomes" id="UP000544110">
    <property type="component" value="Unassembled WGS sequence"/>
</dbReference>
<keyword evidence="5" id="KW-1185">Reference proteome</keyword>
<dbReference type="Pfam" id="PF17932">
    <property type="entry name" value="TetR_C_24"/>
    <property type="match status" value="1"/>
</dbReference>
<organism evidence="4 5">
    <name type="scientific">Nocardioides perillae</name>
    <dbReference type="NCBI Taxonomy" id="1119534"/>
    <lineage>
        <taxon>Bacteria</taxon>
        <taxon>Bacillati</taxon>
        <taxon>Actinomycetota</taxon>
        <taxon>Actinomycetes</taxon>
        <taxon>Propionibacteriales</taxon>
        <taxon>Nocardioidaceae</taxon>
        <taxon>Nocardioides</taxon>
    </lineage>
</organism>
<dbReference type="InterPro" id="IPR041490">
    <property type="entry name" value="KstR2_TetR_C"/>
</dbReference>
<dbReference type="AlphaFoldDB" id="A0A7Y9UVF5"/>
<gene>
    <name evidence="4" type="ORF">BJ989_003229</name>
</gene>
<dbReference type="PROSITE" id="PS50977">
    <property type="entry name" value="HTH_TETR_2"/>
    <property type="match status" value="1"/>
</dbReference>
<protein>
    <submittedName>
        <fullName evidence="4">AcrR family transcriptional regulator</fullName>
    </submittedName>
</protein>
<dbReference type="PANTHER" id="PTHR30055:SF200">
    <property type="entry name" value="HTH-TYPE TRANSCRIPTIONAL REPRESSOR BDCR"/>
    <property type="match status" value="1"/>
</dbReference>
<reference evidence="4 5" key="1">
    <citation type="submission" date="2020-07" db="EMBL/GenBank/DDBJ databases">
        <title>Sequencing the genomes of 1000 actinobacteria strains.</title>
        <authorList>
            <person name="Klenk H.-P."/>
        </authorList>
    </citation>
    <scope>NUCLEOTIDE SEQUENCE [LARGE SCALE GENOMIC DNA]</scope>
    <source>
        <strain evidence="4 5">DSM 24552</strain>
    </source>
</reference>
<feature type="domain" description="HTH tetR-type" evidence="3">
    <location>
        <begin position="17"/>
        <end position="77"/>
    </location>
</feature>
<dbReference type="RefSeq" id="WP_179519103.1">
    <property type="nucleotide sequence ID" value="NZ_JACCAC010000001.1"/>
</dbReference>
<dbReference type="InterPro" id="IPR036271">
    <property type="entry name" value="Tet_transcr_reg_TetR-rel_C_sf"/>
</dbReference>
<evidence type="ECO:0000256" key="1">
    <source>
        <dbReference type="ARBA" id="ARBA00023125"/>
    </source>
</evidence>
<dbReference type="SUPFAM" id="SSF48498">
    <property type="entry name" value="Tetracyclin repressor-like, C-terminal domain"/>
    <property type="match status" value="1"/>
</dbReference>
<dbReference type="Pfam" id="PF00440">
    <property type="entry name" value="TetR_N"/>
    <property type="match status" value="1"/>
</dbReference>
<comment type="caution">
    <text evidence="4">The sequence shown here is derived from an EMBL/GenBank/DDBJ whole genome shotgun (WGS) entry which is preliminary data.</text>
</comment>
<evidence type="ECO:0000313" key="4">
    <source>
        <dbReference type="EMBL" id="NYG56925.1"/>
    </source>
</evidence>